<organism evidence="2 3">
    <name type="scientific">Corchorus olitorius</name>
    <dbReference type="NCBI Taxonomy" id="93759"/>
    <lineage>
        <taxon>Eukaryota</taxon>
        <taxon>Viridiplantae</taxon>
        <taxon>Streptophyta</taxon>
        <taxon>Embryophyta</taxon>
        <taxon>Tracheophyta</taxon>
        <taxon>Spermatophyta</taxon>
        <taxon>Magnoliopsida</taxon>
        <taxon>eudicotyledons</taxon>
        <taxon>Gunneridae</taxon>
        <taxon>Pentapetalae</taxon>
        <taxon>rosids</taxon>
        <taxon>malvids</taxon>
        <taxon>Malvales</taxon>
        <taxon>Malvaceae</taxon>
        <taxon>Grewioideae</taxon>
        <taxon>Apeibeae</taxon>
        <taxon>Corchorus</taxon>
    </lineage>
</organism>
<name>A0A1R3JBD3_9ROSI</name>
<dbReference type="OrthoDB" id="1920063at2759"/>
<protein>
    <recommendedName>
        <fullName evidence="1">DUF7026 domain-containing protein</fullName>
    </recommendedName>
</protein>
<dbReference type="Proteomes" id="UP000187203">
    <property type="component" value="Unassembled WGS sequence"/>
</dbReference>
<evidence type="ECO:0000313" key="3">
    <source>
        <dbReference type="Proteomes" id="UP000187203"/>
    </source>
</evidence>
<dbReference type="Pfam" id="PF22950">
    <property type="entry name" value="DUF7026"/>
    <property type="match status" value="1"/>
</dbReference>
<comment type="caution">
    <text evidence="2">The sequence shown here is derived from an EMBL/GenBank/DDBJ whole genome shotgun (WGS) entry which is preliminary data.</text>
</comment>
<gene>
    <name evidence="2" type="ORF">COLO4_17851</name>
</gene>
<dbReference type="AlphaFoldDB" id="A0A1R3JBD3"/>
<evidence type="ECO:0000313" key="2">
    <source>
        <dbReference type="EMBL" id="OMO92115.1"/>
    </source>
</evidence>
<accession>A0A1R3JBD3</accession>
<dbReference type="EMBL" id="AWUE01016392">
    <property type="protein sequence ID" value="OMO92115.1"/>
    <property type="molecule type" value="Genomic_DNA"/>
</dbReference>
<sequence>MAISIDFFTPKILRQPMKLTNHPFTAISVITNNRPNKARNILCTKGNLSDTDLALDLAVTVEKINTHLKRKEEALVKSKELLFTEFCQYLSLTEEEVNTKWRKLKEEEKLVLVKEFVNEWGANFHPLSARSVKEMVDEYLLDEKFSSVLFPGLKRMFGFSQDS</sequence>
<proteinExistence type="predicted"/>
<feature type="domain" description="DUF7026" evidence="1">
    <location>
        <begin position="71"/>
        <end position="120"/>
    </location>
</feature>
<keyword evidence="3" id="KW-1185">Reference proteome</keyword>
<reference evidence="3" key="1">
    <citation type="submission" date="2013-09" db="EMBL/GenBank/DDBJ databases">
        <title>Corchorus olitorius genome sequencing.</title>
        <authorList>
            <person name="Alam M."/>
            <person name="Haque M.S."/>
            <person name="Islam M.S."/>
            <person name="Emdad E.M."/>
            <person name="Islam M.M."/>
            <person name="Ahmed B."/>
            <person name="Halim A."/>
            <person name="Hossen Q.M.M."/>
            <person name="Hossain M.Z."/>
            <person name="Ahmed R."/>
            <person name="Khan M.M."/>
            <person name="Islam R."/>
            <person name="Rashid M.M."/>
            <person name="Khan S.A."/>
            <person name="Rahman M.S."/>
            <person name="Alam M."/>
            <person name="Yahiya A.S."/>
            <person name="Khan M.S."/>
            <person name="Azam M.S."/>
            <person name="Haque T."/>
            <person name="Lashkar M.Z.H."/>
            <person name="Akhand A.I."/>
            <person name="Morshed G."/>
            <person name="Roy S."/>
            <person name="Uddin K.S."/>
            <person name="Rabeya T."/>
            <person name="Hossain A.S."/>
            <person name="Chowdhury A."/>
            <person name="Snigdha A.R."/>
            <person name="Mortoza M.S."/>
            <person name="Matin S.A."/>
            <person name="Hoque S.M.E."/>
            <person name="Islam M.K."/>
            <person name="Roy D.K."/>
            <person name="Haider R."/>
            <person name="Moosa M.M."/>
            <person name="Elias S.M."/>
            <person name="Hasan A.M."/>
            <person name="Jahan S."/>
            <person name="Shafiuddin M."/>
            <person name="Mahmood N."/>
            <person name="Shommy N.S."/>
        </authorList>
    </citation>
    <scope>NUCLEOTIDE SEQUENCE [LARGE SCALE GENOMIC DNA]</scope>
    <source>
        <strain evidence="3">cv. O-4</strain>
    </source>
</reference>
<evidence type="ECO:0000259" key="1">
    <source>
        <dbReference type="Pfam" id="PF22950"/>
    </source>
</evidence>
<dbReference type="InterPro" id="IPR054290">
    <property type="entry name" value="DUF7026"/>
</dbReference>